<dbReference type="GO" id="GO:0009231">
    <property type="term" value="P:riboflavin biosynthetic process"/>
    <property type="evidence" value="ECO:0007669"/>
    <property type="project" value="TreeGrafter"/>
</dbReference>
<keyword evidence="7" id="KW-1185">Reference proteome</keyword>
<sequence>MDPYLLPTATSADERARAAEVALLPVGSFEQHGGSLPLATDTVVACTVAREIAAAHPVLLLPPVTISCSHEHAGWPGTVSISAATLYAVVRDIAGSLRRSGVERLVLISGHGGNYVLGNVVQEAGGAMALFPDLLDWAEARNAAGLESPADGDMHAGELETSILLHAHPGLVRPGAQDVAADDRRHLLTLGMSAYTASGVIGYPSLASADKGRKLLAALVEAFGGCLAALTRE</sequence>
<keyword evidence="2" id="KW-0479">Metal-binding</keyword>
<name>A0A7K0BQY7_9ACTN</name>
<evidence type="ECO:0000256" key="3">
    <source>
        <dbReference type="ARBA" id="ARBA00022801"/>
    </source>
</evidence>
<evidence type="ECO:0000313" key="7">
    <source>
        <dbReference type="Proteomes" id="UP000487268"/>
    </source>
</evidence>
<comment type="similarity">
    <text evidence="5">Belongs to the creatininase superfamily.</text>
</comment>
<dbReference type="EC" id="3.5.-.-" evidence="6"/>
<accession>A0A7K0BQY7</accession>
<dbReference type="PANTHER" id="PTHR35005">
    <property type="entry name" value="3-DEHYDRO-SCYLLO-INOSOSE HYDROLASE"/>
    <property type="match status" value="1"/>
</dbReference>
<proteinExistence type="inferred from homology"/>
<dbReference type="GO" id="GO:0046872">
    <property type="term" value="F:metal ion binding"/>
    <property type="evidence" value="ECO:0007669"/>
    <property type="project" value="UniProtKB-KW"/>
</dbReference>
<organism evidence="6 7">
    <name type="scientific">Actinomadura macrotermitis</name>
    <dbReference type="NCBI Taxonomy" id="2585200"/>
    <lineage>
        <taxon>Bacteria</taxon>
        <taxon>Bacillati</taxon>
        <taxon>Actinomycetota</taxon>
        <taxon>Actinomycetes</taxon>
        <taxon>Streptosporangiales</taxon>
        <taxon>Thermomonosporaceae</taxon>
        <taxon>Actinomadura</taxon>
    </lineage>
</organism>
<evidence type="ECO:0000256" key="5">
    <source>
        <dbReference type="ARBA" id="ARBA00024029"/>
    </source>
</evidence>
<protein>
    <submittedName>
        <fullName evidence="6">Putative mycofactocin system creatinine amidohydrolase family protein MftE</fullName>
        <ecNumber evidence="6">3.5.-.-</ecNumber>
    </submittedName>
</protein>
<dbReference type="PANTHER" id="PTHR35005:SF1">
    <property type="entry name" value="2-AMINO-5-FORMYLAMINO-6-RIBOSYLAMINOPYRIMIDIN-4(3H)-ONE 5'-MONOPHOSPHATE DEFORMYLASE"/>
    <property type="match status" value="1"/>
</dbReference>
<dbReference type="Pfam" id="PF02633">
    <property type="entry name" value="Creatininase"/>
    <property type="match status" value="1"/>
</dbReference>
<dbReference type="RefSeq" id="WP_328593919.1">
    <property type="nucleotide sequence ID" value="NZ_WEGH01000001.1"/>
</dbReference>
<reference evidence="6 7" key="1">
    <citation type="submission" date="2019-10" db="EMBL/GenBank/DDBJ databases">
        <title>Actinomadura rubteroloni sp. nov. and Actinomadura macrotermitis sp. nov., isolated from the gut of fungus growing-termite Macrotermes natalensis.</title>
        <authorList>
            <person name="Benndorf R."/>
            <person name="Martin K."/>
            <person name="Kuefner M."/>
            <person name="De Beer W."/>
            <person name="Kaster A.-K."/>
            <person name="Vollmers J."/>
            <person name="Poulsen M."/>
            <person name="Beemelmanns C."/>
        </authorList>
    </citation>
    <scope>NUCLEOTIDE SEQUENCE [LARGE SCALE GENOMIC DNA]</scope>
    <source>
        <strain evidence="6 7">RB68</strain>
    </source>
</reference>
<dbReference type="AlphaFoldDB" id="A0A7K0BQY7"/>
<dbReference type="InterPro" id="IPR003785">
    <property type="entry name" value="Creatininase/forma_Hydrolase"/>
</dbReference>
<keyword evidence="4" id="KW-0862">Zinc</keyword>
<dbReference type="SUPFAM" id="SSF102215">
    <property type="entry name" value="Creatininase"/>
    <property type="match status" value="1"/>
</dbReference>
<dbReference type="InterPro" id="IPR024087">
    <property type="entry name" value="Creatininase-like_sf"/>
</dbReference>
<evidence type="ECO:0000256" key="4">
    <source>
        <dbReference type="ARBA" id="ARBA00022833"/>
    </source>
</evidence>
<dbReference type="Gene3D" id="3.40.50.10310">
    <property type="entry name" value="Creatininase"/>
    <property type="match status" value="1"/>
</dbReference>
<evidence type="ECO:0000313" key="6">
    <source>
        <dbReference type="EMBL" id="MQY03595.1"/>
    </source>
</evidence>
<comment type="cofactor">
    <cofactor evidence="1">
        <name>Zn(2+)</name>
        <dbReference type="ChEBI" id="CHEBI:29105"/>
    </cofactor>
</comment>
<comment type="caution">
    <text evidence="6">The sequence shown here is derived from an EMBL/GenBank/DDBJ whole genome shotgun (WGS) entry which is preliminary data.</text>
</comment>
<dbReference type="EMBL" id="WEGH01000001">
    <property type="protein sequence ID" value="MQY03595.1"/>
    <property type="molecule type" value="Genomic_DNA"/>
</dbReference>
<evidence type="ECO:0000256" key="1">
    <source>
        <dbReference type="ARBA" id="ARBA00001947"/>
    </source>
</evidence>
<keyword evidence="3 6" id="KW-0378">Hydrolase</keyword>
<dbReference type="GO" id="GO:0016811">
    <property type="term" value="F:hydrolase activity, acting on carbon-nitrogen (but not peptide) bonds, in linear amides"/>
    <property type="evidence" value="ECO:0007669"/>
    <property type="project" value="TreeGrafter"/>
</dbReference>
<dbReference type="Proteomes" id="UP000487268">
    <property type="component" value="Unassembled WGS sequence"/>
</dbReference>
<gene>
    <name evidence="6" type="primary">mftE</name>
    <name evidence="6" type="ORF">ACRB68_16390</name>
</gene>
<evidence type="ECO:0000256" key="2">
    <source>
        <dbReference type="ARBA" id="ARBA00022723"/>
    </source>
</evidence>